<evidence type="ECO:0000256" key="2">
    <source>
        <dbReference type="ARBA" id="ARBA00011955"/>
    </source>
</evidence>
<name>A0A7Y9FCX9_9CELL</name>
<keyword evidence="6" id="KW-0479">Metal-binding</keyword>
<protein>
    <recommendedName>
        <fullName evidence="3">FAD:protein FMN transferase</fullName>
        <ecNumber evidence="2">2.7.1.180</ecNumber>
    </recommendedName>
    <alternativeName>
        <fullName evidence="9">Flavin transferase</fullName>
    </alternativeName>
</protein>
<organism evidence="12 13">
    <name type="scientific">Cellulomonas oligotrophica</name>
    <dbReference type="NCBI Taxonomy" id="931536"/>
    <lineage>
        <taxon>Bacteria</taxon>
        <taxon>Bacillati</taxon>
        <taxon>Actinomycetota</taxon>
        <taxon>Actinomycetes</taxon>
        <taxon>Micrococcales</taxon>
        <taxon>Cellulomonadaceae</taxon>
        <taxon>Cellulomonas</taxon>
    </lineage>
</organism>
<keyword evidence="12" id="KW-0449">Lipoprotein</keyword>
<accession>A0A7Y9FCX9</accession>
<comment type="caution">
    <text evidence="12">The sequence shown here is derived from an EMBL/GenBank/DDBJ whole genome shotgun (WGS) entry which is preliminary data.</text>
</comment>
<dbReference type="InterPro" id="IPR024932">
    <property type="entry name" value="ApbE"/>
</dbReference>
<evidence type="ECO:0000256" key="8">
    <source>
        <dbReference type="ARBA" id="ARBA00022842"/>
    </source>
</evidence>
<evidence type="ECO:0000256" key="5">
    <source>
        <dbReference type="ARBA" id="ARBA00022679"/>
    </source>
</evidence>
<dbReference type="SUPFAM" id="SSF143631">
    <property type="entry name" value="ApbE-like"/>
    <property type="match status" value="1"/>
</dbReference>
<dbReference type="Proteomes" id="UP000577956">
    <property type="component" value="Unassembled WGS sequence"/>
</dbReference>
<evidence type="ECO:0000256" key="3">
    <source>
        <dbReference type="ARBA" id="ARBA00016337"/>
    </source>
</evidence>
<gene>
    <name evidence="12" type="ORF">BKA21_000592</name>
    <name evidence="11" type="ORF">Col01nite_29070</name>
</gene>
<dbReference type="AlphaFoldDB" id="A0A7Y9FCX9"/>
<dbReference type="PANTHER" id="PTHR30040">
    <property type="entry name" value="THIAMINE BIOSYNTHESIS LIPOPROTEIN APBE"/>
    <property type="match status" value="1"/>
</dbReference>
<dbReference type="PANTHER" id="PTHR30040:SF2">
    <property type="entry name" value="FAD:PROTEIN FMN TRANSFERASE"/>
    <property type="match status" value="1"/>
</dbReference>
<dbReference type="EMBL" id="JACCBK010000001">
    <property type="protein sequence ID" value="NYD85043.1"/>
    <property type="molecule type" value="Genomic_DNA"/>
</dbReference>
<keyword evidence="5 11" id="KW-0808">Transferase</keyword>
<reference evidence="12 13" key="1">
    <citation type="submission" date="2020-07" db="EMBL/GenBank/DDBJ databases">
        <title>Sequencing the genomes of 1000 actinobacteria strains.</title>
        <authorList>
            <person name="Klenk H.-P."/>
        </authorList>
    </citation>
    <scope>NUCLEOTIDE SEQUENCE [LARGE SCALE GENOMIC DNA]</scope>
    <source>
        <strain evidence="12 13">DSM 24482</strain>
    </source>
</reference>
<reference evidence="11 14" key="2">
    <citation type="submission" date="2021-01" db="EMBL/GenBank/DDBJ databases">
        <title>Whole genome shotgun sequence of Cellulomonas oligotrophica NBRC 109435.</title>
        <authorList>
            <person name="Komaki H."/>
            <person name="Tamura T."/>
        </authorList>
    </citation>
    <scope>NUCLEOTIDE SEQUENCE [LARGE SCALE GENOMIC DNA]</scope>
    <source>
        <strain evidence="11 14">NBRC 109435</strain>
    </source>
</reference>
<evidence type="ECO:0000256" key="10">
    <source>
        <dbReference type="ARBA" id="ARBA00048540"/>
    </source>
</evidence>
<dbReference type="EMBL" id="BONN01000009">
    <property type="protein sequence ID" value="GIG33748.1"/>
    <property type="molecule type" value="Genomic_DNA"/>
</dbReference>
<evidence type="ECO:0000256" key="9">
    <source>
        <dbReference type="ARBA" id="ARBA00031306"/>
    </source>
</evidence>
<dbReference type="Pfam" id="PF02424">
    <property type="entry name" value="ApbE"/>
    <property type="match status" value="1"/>
</dbReference>
<dbReference type="Gene3D" id="3.10.520.10">
    <property type="entry name" value="ApbE-like domains"/>
    <property type="match status" value="1"/>
</dbReference>
<evidence type="ECO:0000313" key="14">
    <source>
        <dbReference type="Proteomes" id="UP000618382"/>
    </source>
</evidence>
<evidence type="ECO:0000256" key="1">
    <source>
        <dbReference type="ARBA" id="ARBA00001946"/>
    </source>
</evidence>
<keyword evidence="8" id="KW-0460">Magnesium</keyword>
<keyword evidence="14" id="KW-1185">Reference proteome</keyword>
<dbReference type="GO" id="GO:0016740">
    <property type="term" value="F:transferase activity"/>
    <property type="evidence" value="ECO:0007669"/>
    <property type="project" value="UniProtKB-KW"/>
</dbReference>
<dbReference type="Proteomes" id="UP000618382">
    <property type="component" value="Unassembled WGS sequence"/>
</dbReference>
<proteinExistence type="predicted"/>
<evidence type="ECO:0000313" key="13">
    <source>
        <dbReference type="Proteomes" id="UP000577956"/>
    </source>
</evidence>
<evidence type="ECO:0000256" key="4">
    <source>
        <dbReference type="ARBA" id="ARBA00022630"/>
    </source>
</evidence>
<evidence type="ECO:0000256" key="6">
    <source>
        <dbReference type="ARBA" id="ARBA00022723"/>
    </source>
</evidence>
<keyword evidence="4" id="KW-0285">Flavoprotein</keyword>
<keyword evidence="7" id="KW-0274">FAD</keyword>
<dbReference type="EC" id="2.7.1.180" evidence="2"/>
<dbReference type="InterPro" id="IPR003374">
    <property type="entry name" value="ApbE-like_sf"/>
</dbReference>
<evidence type="ECO:0000256" key="7">
    <source>
        <dbReference type="ARBA" id="ARBA00022827"/>
    </source>
</evidence>
<evidence type="ECO:0000313" key="11">
    <source>
        <dbReference type="EMBL" id="GIG33748.1"/>
    </source>
</evidence>
<comment type="cofactor">
    <cofactor evidence="1">
        <name>Mg(2+)</name>
        <dbReference type="ChEBI" id="CHEBI:18420"/>
    </cofactor>
</comment>
<sequence>MRPPEATFDAIGTRWRITTPEPLADRVLARVHAVIDAYDRTWSRFRDDSVVAAMAREPGTYVLPDHAAALLDHYDVLAACTDGAVTPLVGRSLERLGYDAAYTLRPVGDPVPAAAPAAVSRDGHVLHVHEPVLLDVGAAGKGQLVDLVGDELLACGIGTHTVDAGGDVLHRGPTPLRVALQQPGHPTRAIGVVEVRDGAVCGSAVDRRTWGDGLHHVLDARTGAPVRDVVATWALAPTAMVADGLATALFLTDPDRLQARYAHTYVQLHADGHARYALALPGELCA</sequence>
<comment type="catalytic activity">
    <reaction evidence="10">
        <text>L-threonyl-[protein] + FAD = FMN-L-threonyl-[protein] + AMP + H(+)</text>
        <dbReference type="Rhea" id="RHEA:36847"/>
        <dbReference type="Rhea" id="RHEA-COMP:11060"/>
        <dbReference type="Rhea" id="RHEA-COMP:11061"/>
        <dbReference type="ChEBI" id="CHEBI:15378"/>
        <dbReference type="ChEBI" id="CHEBI:30013"/>
        <dbReference type="ChEBI" id="CHEBI:57692"/>
        <dbReference type="ChEBI" id="CHEBI:74257"/>
        <dbReference type="ChEBI" id="CHEBI:456215"/>
        <dbReference type="EC" id="2.7.1.180"/>
    </reaction>
</comment>
<evidence type="ECO:0000313" key="12">
    <source>
        <dbReference type="EMBL" id="NYD85043.1"/>
    </source>
</evidence>
<dbReference type="RefSeq" id="WP_140458699.1">
    <property type="nucleotide sequence ID" value="NZ_BAABFI010000003.1"/>
</dbReference>
<dbReference type="GO" id="GO:0046872">
    <property type="term" value="F:metal ion binding"/>
    <property type="evidence" value="ECO:0007669"/>
    <property type="project" value="UniProtKB-KW"/>
</dbReference>